<dbReference type="Gene3D" id="2.130.10.10">
    <property type="entry name" value="YVTN repeat-like/Quinoprotein amine dehydrogenase"/>
    <property type="match status" value="1"/>
</dbReference>
<feature type="signal peptide" evidence="1">
    <location>
        <begin position="1"/>
        <end position="20"/>
    </location>
</feature>
<dbReference type="Proteomes" id="UP000481030">
    <property type="component" value="Unassembled WGS sequence"/>
</dbReference>
<evidence type="ECO:0008006" key="4">
    <source>
        <dbReference type="Google" id="ProtNLM"/>
    </source>
</evidence>
<name>A0A6L3VBG2_9BACI</name>
<dbReference type="PROSITE" id="PS51257">
    <property type="entry name" value="PROKAR_LIPOPROTEIN"/>
    <property type="match status" value="1"/>
</dbReference>
<evidence type="ECO:0000313" key="2">
    <source>
        <dbReference type="EMBL" id="KAB2338988.1"/>
    </source>
</evidence>
<dbReference type="InterPro" id="IPR054817">
    <property type="entry name" value="Glycosyl_F510_1955-like"/>
</dbReference>
<dbReference type="AlphaFoldDB" id="A0A6L3VBG2"/>
<dbReference type="InterPro" id="IPR015943">
    <property type="entry name" value="WD40/YVTN_repeat-like_dom_sf"/>
</dbReference>
<comment type="caution">
    <text evidence="2">The sequence shown here is derived from an EMBL/GenBank/DDBJ whole genome shotgun (WGS) entry which is preliminary data.</text>
</comment>
<organism evidence="2 3">
    <name type="scientific">Cytobacillus depressus</name>
    <dbReference type="NCBI Taxonomy" id="1602942"/>
    <lineage>
        <taxon>Bacteria</taxon>
        <taxon>Bacillati</taxon>
        <taxon>Bacillota</taxon>
        <taxon>Bacilli</taxon>
        <taxon>Bacillales</taxon>
        <taxon>Bacillaceae</taxon>
        <taxon>Cytobacillus</taxon>
    </lineage>
</organism>
<feature type="chain" id="PRO_5039161098" description="Sortilin N-terminal domain-containing protein" evidence="1">
    <location>
        <begin position="21"/>
        <end position="322"/>
    </location>
</feature>
<dbReference type="EMBL" id="WBOS01000001">
    <property type="protein sequence ID" value="KAB2338988.1"/>
    <property type="molecule type" value="Genomic_DNA"/>
</dbReference>
<accession>A0A6L3VBG2</accession>
<dbReference type="OrthoDB" id="9764804at2"/>
<evidence type="ECO:0000256" key="1">
    <source>
        <dbReference type="SAM" id="SignalP"/>
    </source>
</evidence>
<protein>
    <recommendedName>
        <fullName evidence="4">Sortilin N-terminal domain-containing protein</fullName>
    </recommendedName>
</protein>
<gene>
    <name evidence="2" type="ORF">F7731_03525</name>
</gene>
<reference evidence="2 3" key="1">
    <citation type="journal article" date="2016" name="Antonie Van Leeuwenhoek">
        <title>Bacillus depressus sp. nov., isolated from soil of a sunflower field.</title>
        <authorList>
            <person name="Wei X."/>
            <person name="Xin D."/>
            <person name="Xin Y."/>
            <person name="Zhang H."/>
            <person name="Wang T."/>
            <person name="Zhang J."/>
        </authorList>
    </citation>
    <scope>NUCLEOTIDE SEQUENCE [LARGE SCALE GENOMIC DNA]</scope>
    <source>
        <strain evidence="2 3">BZ1</strain>
    </source>
</reference>
<evidence type="ECO:0000313" key="3">
    <source>
        <dbReference type="Proteomes" id="UP000481030"/>
    </source>
</evidence>
<dbReference type="SUPFAM" id="SSF110296">
    <property type="entry name" value="Oligoxyloglucan reducing end-specific cellobiohydrolase"/>
    <property type="match status" value="1"/>
</dbReference>
<keyword evidence="3" id="KW-1185">Reference proteome</keyword>
<sequence>MKLKKYLTLLALAFALIVSGCSPQEQNEKMKQANKEEPVKTVNFELKKAEPGRLEQIYGLGYPGNDKGLYIASQEGIKIFSNGEWLEGNSQKHEYMGFQATHDGFIASGHPEKGSKLENPLGIVKSVDRGGTLEKLAFYGEGRFFFLGASFQSGAIYIINEVENSKIKPGVFLSEDKGENWEQVQLNGLDSDTLGMIAVHPKDNGIMAMSTKSGIFFSNDKGKNMNKLTDSIMSTALAFSEDYLYYSSVENNKVLFYKMDIHTLGSEQMNIPFLSYDNPITFIAVNHKDENTISFDTYLFDVYESADRGQNWKLVLKNGRIE</sequence>
<proteinExistence type="predicted"/>
<keyword evidence="1" id="KW-0732">Signal</keyword>
<dbReference type="NCBIfam" id="NF045728">
    <property type="entry name" value="glycosyl_F510_1955"/>
    <property type="match status" value="1"/>
</dbReference>